<protein>
    <submittedName>
        <fullName evidence="2">Uncharacterized protein</fullName>
    </submittedName>
</protein>
<dbReference type="EMBL" id="LAZR01034765">
    <property type="protein sequence ID" value="KKL44427.1"/>
    <property type="molecule type" value="Genomic_DNA"/>
</dbReference>
<keyword evidence="1" id="KW-1133">Transmembrane helix</keyword>
<name>A0A0F9F013_9ZZZZ</name>
<evidence type="ECO:0000256" key="1">
    <source>
        <dbReference type="SAM" id="Phobius"/>
    </source>
</evidence>
<gene>
    <name evidence="2" type="ORF">LCGC14_2365780</name>
</gene>
<proteinExistence type="predicted"/>
<comment type="caution">
    <text evidence="2">The sequence shown here is derived from an EMBL/GenBank/DDBJ whole genome shotgun (WGS) entry which is preliminary data.</text>
</comment>
<sequence length="191" mass="21235">MDEGMKNKRGVVTIFILVGFLYLVGGVLMLIVGGSVIEHVQEALDQNVSVGQVNFQEVADDTFGPLETMIFDNADWWGTAIIFGMVLGLFLISYFARGTFPKIAIIMDLFVIFTAFIFSLYISAIYNTLINALTDAGETFAQVYLPKTSYFILNLPLFTVLIGVIMMILFHSSIPRKSEETRQQVGDVIVP</sequence>
<reference evidence="2" key="1">
    <citation type="journal article" date="2015" name="Nature">
        <title>Complex archaea that bridge the gap between prokaryotes and eukaryotes.</title>
        <authorList>
            <person name="Spang A."/>
            <person name="Saw J.H."/>
            <person name="Jorgensen S.L."/>
            <person name="Zaremba-Niedzwiedzka K."/>
            <person name="Martijn J."/>
            <person name="Lind A.E."/>
            <person name="van Eijk R."/>
            <person name="Schleper C."/>
            <person name="Guy L."/>
            <person name="Ettema T.J."/>
        </authorList>
    </citation>
    <scope>NUCLEOTIDE SEQUENCE</scope>
</reference>
<feature type="transmembrane region" description="Helical" evidence="1">
    <location>
        <begin position="76"/>
        <end position="96"/>
    </location>
</feature>
<feature type="transmembrane region" description="Helical" evidence="1">
    <location>
        <begin position="149"/>
        <end position="170"/>
    </location>
</feature>
<keyword evidence="1" id="KW-0472">Membrane</keyword>
<keyword evidence="1" id="KW-0812">Transmembrane</keyword>
<feature type="transmembrane region" description="Helical" evidence="1">
    <location>
        <begin position="103"/>
        <end position="129"/>
    </location>
</feature>
<organism evidence="2">
    <name type="scientific">marine sediment metagenome</name>
    <dbReference type="NCBI Taxonomy" id="412755"/>
    <lineage>
        <taxon>unclassified sequences</taxon>
        <taxon>metagenomes</taxon>
        <taxon>ecological metagenomes</taxon>
    </lineage>
</organism>
<dbReference type="AlphaFoldDB" id="A0A0F9F013"/>
<evidence type="ECO:0000313" key="2">
    <source>
        <dbReference type="EMBL" id="KKL44427.1"/>
    </source>
</evidence>
<accession>A0A0F9F013</accession>
<feature type="transmembrane region" description="Helical" evidence="1">
    <location>
        <begin position="12"/>
        <end position="37"/>
    </location>
</feature>